<evidence type="ECO:0000256" key="2">
    <source>
        <dbReference type="SAM" id="SignalP"/>
    </source>
</evidence>
<keyword evidence="1" id="KW-0812">Transmembrane</keyword>
<dbReference type="STRING" id="1618747.UW02_C0011G0014"/>
<dbReference type="InterPro" id="IPR043993">
    <property type="entry name" value="T4SS_pilin"/>
</dbReference>
<keyword evidence="1" id="KW-1133">Transmembrane helix</keyword>
<dbReference type="AlphaFoldDB" id="A0A0G1FB89"/>
<feature type="transmembrane region" description="Helical" evidence="1">
    <location>
        <begin position="87"/>
        <end position="108"/>
    </location>
</feature>
<protein>
    <recommendedName>
        <fullName evidence="5">TrbC/VIRB2 family protein</fullName>
    </recommendedName>
</protein>
<reference evidence="3 4" key="1">
    <citation type="journal article" date="2015" name="Nature">
        <title>rRNA introns, odd ribosomes, and small enigmatic genomes across a large radiation of phyla.</title>
        <authorList>
            <person name="Brown C.T."/>
            <person name="Hug L.A."/>
            <person name="Thomas B.C."/>
            <person name="Sharon I."/>
            <person name="Castelle C.J."/>
            <person name="Singh A."/>
            <person name="Wilkins M.J."/>
            <person name="Williams K.H."/>
            <person name="Banfield J.F."/>
        </authorList>
    </citation>
    <scope>NUCLEOTIDE SEQUENCE [LARGE SCALE GENOMIC DNA]</scope>
</reference>
<feature type="signal peptide" evidence="2">
    <location>
        <begin position="1"/>
        <end position="23"/>
    </location>
</feature>
<evidence type="ECO:0008006" key="5">
    <source>
        <dbReference type="Google" id="ProtNLM"/>
    </source>
</evidence>
<proteinExistence type="predicted"/>
<organism evidence="3 4">
    <name type="scientific">Candidatus Nomurabacteria bacterium GW2011_GWB1_43_7</name>
    <dbReference type="NCBI Taxonomy" id="1618747"/>
    <lineage>
        <taxon>Bacteria</taxon>
        <taxon>Candidatus Nomuraibacteriota</taxon>
    </lineage>
</organism>
<accession>A0A0G1FB89</accession>
<comment type="caution">
    <text evidence="3">The sequence shown here is derived from an EMBL/GenBank/DDBJ whole genome shotgun (WGS) entry which is preliminary data.</text>
</comment>
<dbReference type="Pfam" id="PF18895">
    <property type="entry name" value="T4SS_pilin"/>
    <property type="match status" value="1"/>
</dbReference>
<feature type="transmembrane region" description="Helical" evidence="1">
    <location>
        <begin position="49"/>
        <end position="75"/>
    </location>
</feature>
<gene>
    <name evidence="3" type="ORF">UW02_C0011G0014</name>
</gene>
<name>A0A0G1FB89_9BACT</name>
<keyword evidence="2" id="KW-0732">Signal</keyword>
<dbReference type="EMBL" id="LCGS01000011">
    <property type="protein sequence ID" value="KKT19363.1"/>
    <property type="molecule type" value="Genomic_DNA"/>
</dbReference>
<keyword evidence="1" id="KW-0472">Membrane</keyword>
<feature type="chain" id="PRO_5002537084" description="TrbC/VIRB2 family protein" evidence="2">
    <location>
        <begin position="24"/>
        <end position="133"/>
    </location>
</feature>
<dbReference type="Proteomes" id="UP000034751">
    <property type="component" value="Unassembled WGS sequence"/>
</dbReference>
<evidence type="ECO:0000313" key="3">
    <source>
        <dbReference type="EMBL" id="KKT19363.1"/>
    </source>
</evidence>
<evidence type="ECO:0000256" key="1">
    <source>
        <dbReference type="SAM" id="Phobius"/>
    </source>
</evidence>
<evidence type="ECO:0000313" key="4">
    <source>
        <dbReference type="Proteomes" id="UP000034751"/>
    </source>
</evidence>
<sequence length="133" mass="13937">MKKKLIILSSFAFLAAAPIVALAQTGYVSSCGLQGSGTLFGVLCVAGKILNAVIPVLIALGVVVFVWGVVTYVVASEEEAKQKGRMRMIYGIIGLAVIVGLWGLVSILGRTFGVGSGDNPNRIEFPGVENNRL</sequence>